<name>A0ABW8EEU3_STRT5</name>
<comment type="caution">
    <text evidence="6">The sequence shown here is derived from an EMBL/GenBank/DDBJ whole genome shotgun (WGS) entry which is preliminary data.</text>
</comment>
<keyword evidence="3" id="KW-0804">Transcription</keyword>
<dbReference type="Gene3D" id="1.10.10.60">
    <property type="entry name" value="Homeodomain-like"/>
    <property type="match status" value="1"/>
</dbReference>
<organism evidence="6 7">
    <name type="scientific">Streptomyces toxytricini</name>
    <name type="common">Actinomyces toxytricini</name>
    <dbReference type="NCBI Taxonomy" id="67369"/>
    <lineage>
        <taxon>Bacteria</taxon>
        <taxon>Bacillati</taxon>
        <taxon>Actinomycetota</taxon>
        <taxon>Actinomycetes</taxon>
        <taxon>Kitasatosporales</taxon>
        <taxon>Streptomycetaceae</taxon>
        <taxon>Streptomyces</taxon>
    </lineage>
</organism>
<keyword evidence="2" id="KW-0238">DNA-binding</keyword>
<evidence type="ECO:0000256" key="2">
    <source>
        <dbReference type="ARBA" id="ARBA00023125"/>
    </source>
</evidence>
<dbReference type="Pfam" id="PF12833">
    <property type="entry name" value="HTH_18"/>
    <property type="match status" value="1"/>
</dbReference>
<dbReference type="SUPFAM" id="SSF46689">
    <property type="entry name" value="Homeodomain-like"/>
    <property type="match status" value="2"/>
</dbReference>
<dbReference type="PANTHER" id="PTHR46796">
    <property type="entry name" value="HTH-TYPE TRANSCRIPTIONAL ACTIVATOR RHAS-RELATED"/>
    <property type="match status" value="1"/>
</dbReference>
<dbReference type="InterPro" id="IPR018060">
    <property type="entry name" value="HTH_AraC"/>
</dbReference>
<evidence type="ECO:0000313" key="6">
    <source>
        <dbReference type="EMBL" id="MFJ2821738.1"/>
    </source>
</evidence>
<dbReference type="PANTHER" id="PTHR46796:SF12">
    <property type="entry name" value="HTH-TYPE DNA-BINDING TRANSCRIPTIONAL ACTIVATOR EUTR"/>
    <property type="match status" value="1"/>
</dbReference>
<evidence type="ECO:0000259" key="5">
    <source>
        <dbReference type="PROSITE" id="PS01124"/>
    </source>
</evidence>
<protein>
    <submittedName>
        <fullName evidence="6">Helix-turn-helix transcriptional regulator</fullName>
    </submittedName>
</protein>
<feature type="domain" description="HTH araC/xylS-type" evidence="5">
    <location>
        <begin position="225"/>
        <end position="327"/>
    </location>
</feature>
<dbReference type="EMBL" id="JBIUYY010000004">
    <property type="protein sequence ID" value="MFJ2821738.1"/>
    <property type="molecule type" value="Genomic_DNA"/>
</dbReference>
<dbReference type="Proteomes" id="UP001617351">
    <property type="component" value="Unassembled WGS sequence"/>
</dbReference>
<keyword evidence="1" id="KW-0805">Transcription regulation</keyword>
<evidence type="ECO:0000313" key="7">
    <source>
        <dbReference type="Proteomes" id="UP001617351"/>
    </source>
</evidence>
<evidence type="ECO:0000256" key="3">
    <source>
        <dbReference type="ARBA" id="ARBA00023163"/>
    </source>
</evidence>
<dbReference type="SMART" id="SM00342">
    <property type="entry name" value="HTH_ARAC"/>
    <property type="match status" value="1"/>
</dbReference>
<keyword evidence="7" id="KW-1185">Reference proteome</keyword>
<evidence type="ECO:0000256" key="1">
    <source>
        <dbReference type="ARBA" id="ARBA00023015"/>
    </source>
</evidence>
<accession>A0ABW8EEU3</accession>
<reference evidence="6 7" key="1">
    <citation type="submission" date="2024-10" db="EMBL/GenBank/DDBJ databases">
        <title>The Natural Products Discovery Center: Release of the First 8490 Sequenced Strains for Exploring Actinobacteria Biosynthetic Diversity.</title>
        <authorList>
            <person name="Kalkreuter E."/>
            <person name="Kautsar S.A."/>
            <person name="Yang D."/>
            <person name="Bader C.D."/>
            <person name="Teijaro C.N."/>
            <person name="Fluegel L."/>
            <person name="Davis C.M."/>
            <person name="Simpson J.R."/>
            <person name="Lauterbach L."/>
            <person name="Steele A.D."/>
            <person name="Gui C."/>
            <person name="Meng S."/>
            <person name="Li G."/>
            <person name="Viehrig K."/>
            <person name="Ye F."/>
            <person name="Su P."/>
            <person name="Kiefer A.F."/>
            <person name="Nichols A."/>
            <person name="Cepeda A.J."/>
            <person name="Yan W."/>
            <person name="Fan B."/>
            <person name="Jiang Y."/>
            <person name="Adhikari A."/>
            <person name="Zheng C.-J."/>
            <person name="Schuster L."/>
            <person name="Cowan T.M."/>
            <person name="Smanski M.J."/>
            <person name="Chevrette M.G."/>
            <person name="De Carvalho L.P.S."/>
            <person name="Shen B."/>
        </authorList>
    </citation>
    <scope>NUCLEOTIDE SEQUENCE [LARGE SCALE GENOMIC DNA]</scope>
    <source>
        <strain evidence="6 7">NPDC087220</strain>
    </source>
</reference>
<evidence type="ECO:0000256" key="4">
    <source>
        <dbReference type="SAM" id="MobiDB-lite"/>
    </source>
</evidence>
<dbReference type="InterPro" id="IPR009057">
    <property type="entry name" value="Homeodomain-like_sf"/>
</dbReference>
<dbReference type="PROSITE" id="PS01124">
    <property type="entry name" value="HTH_ARAC_FAMILY_2"/>
    <property type="match status" value="1"/>
</dbReference>
<feature type="region of interest" description="Disordered" evidence="4">
    <location>
        <begin position="197"/>
        <end position="219"/>
    </location>
</feature>
<dbReference type="InterPro" id="IPR050204">
    <property type="entry name" value="AraC_XylS_family_regulators"/>
</dbReference>
<dbReference type="RefSeq" id="WP_402379904.1">
    <property type="nucleotide sequence ID" value="NZ_JBIUYY010000004.1"/>
</dbReference>
<gene>
    <name evidence="6" type="ORF">ACIO7M_11530</name>
</gene>
<proteinExistence type="predicted"/>
<sequence>MEPLVFHSRDLDETEAFLSGTYTDVRISTADGDGPTSTRLTRRTTPGFSVNELEIGFAMRYAAQPLGRVCVATVRSGTVFVDADGIGPAAAFGPGETFLHAIPDRPYRGSLDSVRQTAVLFDPALLPQVAARGARDRKPVRLTGRRPLSEQAGRQLAATLAHLAHIAALPRQLRTELVLGSAAQLLAATALATLPNTLAPDGHRPGGDPGPAPTDGRDAGTGTLRRAIAFIEDNADRDISLADIAAAAHVTPRALQYAFSRHAGTTPLAYLRDVRLAAAHADLVAADPSTGATVSAVAARWGFAHTGRFAAAYHRRYGSSPSAVLRS</sequence>